<keyword evidence="2" id="KW-1185">Reference proteome</keyword>
<organism evidence="1 2">
    <name type="scientific">Deinococcus ruber</name>
    <dbReference type="NCBI Taxonomy" id="1848197"/>
    <lineage>
        <taxon>Bacteria</taxon>
        <taxon>Thermotogati</taxon>
        <taxon>Deinococcota</taxon>
        <taxon>Deinococci</taxon>
        <taxon>Deinococcales</taxon>
        <taxon>Deinococcaceae</taxon>
        <taxon>Deinococcus</taxon>
    </lineage>
</organism>
<proteinExistence type="predicted"/>
<accession>A0A918FIG9</accession>
<gene>
    <name evidence="1" type="ORF">GCM10008957_56060</name>
</gene>
<comment type="caution">
    <text evidence="1">The sequence shown here is derived from an EMBL/GenBank/DDBJ whole genome shotgun (WGS) entry which is preliminary data.</text>
</comment>
<dbReference type="AlphaFoldDB" id="A0A918FIG9"/>
<reference evidence="1" key="1">
    <citation type="journal article" date="2014" name="Int. J. Syst. Evol. Microbiol.">
        <title>Complete genome sequence of Corynebacterium casei LMG S-19264T (=DSM 44701T), isolated from a smear-ripened cheese.</title>
        <authorList>
            <consortium name="US DOE Joint Genome Institute (JGI-PGF)"/>
            <person name="Walter F."/>
            <person name="Albersmeier A."/>
            <person name="Kalinowski J."/>
            <person name="Ruckert C."/>
        </authorList>
    </citation>
    <scope>NUCLEOTIDE SEQUENCE</scope>
    <source>
        <strain evidence="1">JCM 31311</strain>
    </source>
</reference>
<evidence type="ECO:0000313" key="1">
    <source>
        <dbReference type="EMBL" id="GGR40349.1"/>
    </source>
</evidence>
<protein>
    <submittedName>
        <fullName evidence="1">Uncharacterized protein</fullName>
    </submittedName>
</protein>
<dbReference type="Proteomes" id="UP000603865">
    <property type="component" value="Unassembled WGS sequence"/>
</dbReference>
<dbReference type="EMBL" id="BMQL01000104">
    <property type="protein sequence ID" value="GGR40349.1"/>
    <property type="molecule type" value="Genomic_DNA"/>
</dbReference>
<reference evidence="1" key="2">
    <citation type="submission" date="2020-09" db="EMBL/GenBank/DDBJ databases">
        <authorList>
            <person name="Sun Q."/>
            <person name="Ohkuma M."/>
        </authorList>
    </citation>
    <scope>NUCLEOTIDE SEQUENCE</scope>
    <source>
        <strain evidence="1">JCM 31311</strain>
    </source>
</reference>
<sequence length="112" mass="12248">MGMSRHDTVTQVGEHAVTVVMGYDRMCGHFFLEVRDPALPEDVEAVGANVYDSSYDERLYTPDRAGSAAYGGLLRGEMEARLEELCVSVPAPMLEAVLAEEFGGGGQLVRHW</sequence>
<name>A0A918FIG9_9DEIO</name>
<evidence type="ECO:0000313" key="2">
    <source>
        <dbReference type="Proteomes" id="UP000603865"/>
    </source>
</evidence>